<comment type="caution">
    <text evidence="2">The sequence shown here is derived from an EMBL/GenBank/DDBJ whole genome shotgun (WGS) entry which is preliminary data.</text>
</comment>
<feature type="region of interest" description="Disordered" evidence="1">
    <location>
        <begin position="1"/>
        <end position="62"/>
    </location>
</feature>
<protein>
    <submittedName>
        <fullName evidence="2">Uncharacterized protein</fullName>
    </submittedName>
</protein>
<proteinExistence type="predicted"/>
<organism evidence="2 3">
    <name type="scientific">Pochonia chlamydosporia 170</name>
    <dbReference type="NCBI Taxonomy" id="1380566"/>
    <lineage>
        <taxon>Eukaryota</taxon>
        <taxon>Fungi</taxon>
        <taxon>Dikarya</taxon>
        <taxon>Ascomycota</taxon>
        <taxon>Pezizomycotina</taxon>
        <taxon>Sordariomycetes</taxon>
        <taxon>Hypocreomycetidae</taxon>
        <taxon>Hypocreales</taxon>
        <taxon>Clavicipitaceae</taxon>
        <taxon>Pochonia</taxon>
    </lineage>
</organism>
<sequence>MTHPPVSPHVTRNPRSSPEEGQRGQSRHQVIFNGSFPGKRDRGSNCTVDSGPRHCEEEEKEGRIEGAYNPKYGQSCALRDAPAGQMGP</sequence>
<evidence type="ECO:0000313" key="2">
    <source>
        <dbReference type="EMBL" id="OAQ72966.1"/>
    </source>
</evidence>
<dbReference type="GeneID" id="28844740"/>
<dbReference type="AlphaFoldDB" id="A0A179G544"/>
<dbReference type="EMBL" id="LSBJ02000001">
    <property type="protein sequence ID" value="OAQ72966.1"/>
    <property type="molecule type" value="Genomic_DNA"/>
</dbReference>
<dbReference type="Proteomes" id="UP000078397">
    <property type="component" value="Unassembled WGS sequence"/>
</dbReference>
<accession>A0A179G544</accession>
<dbReference type="RefSeq" id="XP_018149049.1">
    <property type="nucleotide sequence ID" value="XM_018280746.1"/>
</dbReference>
<feature type="compositionally biased region" description="Basic and acidic residues" evidence="1">
    <location>
        <begin position="51"/>
        <end position="62"/>
    </location>
</feature>
<evidence type="ECO:0000256" key="1">
    <source>
        <dbReference type="SAM" id="MobiDB-lite"/>
    </source>
</evidence>
<name>A0A179G544_METCM</name>
<evidence type="ECO:0000313" key="3">
    <source>
        <dbReference type="Proteomes" id="UP000078397"/>
    </source>
</evidence>
<keyword evidence="3" id="KW-1185">Reference proteome</keyword>
<gene>
    <name evidence="2" type="ORF">VFPPC_00797</name>
</gene>
<reference evidence="2 3" key="1">
    <citation type="journal article" date="2016" name="PLoS Pathog.">
        <title>Biosynthesis of antibiotic leucinostatins in bio-control fungus Purpureocillium lilacinum and their inhibition on phytophthora revealed by genome mining.</title>
        <authorList>
            <person name="Wang G."/>
            <person name="Liu Z."/>
            <person name="Lin R."/>
            <person name="Li E."/>
            <person name="Mao Z."/>
            <person name="Ling J."/>
            <person name="Yang Y."/>
            <person name="Yin W.B."/>
            <person name="Xie B."/>
        </authorList>
    </citation>
    <scope>NUCLEOTIDE SEQUENCE [LARGE SCALE GENOMIC DNA]</scope>
    <source>
        <strain evidence="2">170</strain>
    </source>
</reference>
<dbReference type="KEGG" id="pchm:VFPPC_00797"/>